<dbReference type="PANTHER" id="PTHR31672:SF13">
    <property type="entry name" value="F-BOX PROTEIN CPR30-LIKE"/>
    <property type="match status" value="1"/>
</dbReference>
<dbReference type="Proteomes" id="UP000823749">
    <property type="component" value="Chromosome 9"/>
</dbReference>
<evidence type="ECO:0000313" key="2">
    <source>
        <dbReference type="EMBL" id="KAG5531253.1"/>
    </source>
</evidence>
<sequence length="246" mass="28140">MSFGTSCKSFVLWNPSIAWYKSIKCPYELPLHGIYGLSYDSTADDYRVLVASQQGNEISVVIYSFRNDSWNIFNDNRYRYGILSSENQAVVNGVVHFVIDSTEWSELRSSAIVYFDLVEGKFKEVPLPGFWRKDDIMNLVALGGFLCVYCDIGVQQLKIYAMKEYGKKESWARLFVMPWAIEQWVPFPTYVKPLFLTRKGQVVVSVGHKGIGLYDPKARTFLWCERVCGEMPIPYVETLLSLNGGV</sequence>
<keyword evidence="3" id="KW-1185">Reference proteome</keyword>
<organism evidence="2 3">
    <name type="scientific">Rhododendron griersonianum</name>
    <dbReference type="NCBI Taxonomy" id="479676"/>
    <lineage>
        <taxon>Eukaryota</taxon>
        <taxon>Viridiplantae</taxon>
        <taxon>Streptophyta</taxon>
        <taxon>Embryophyta</taxon>
        <taxon>Tracheophyta</taxon>
        <taxon>Spermatophyta</taxon>
        <taxon>Magnoliopsida</taxon>
        <taxon>eudicotyledons</taxon>
        <taxon>Gunneridae</taxon>
        <taxon>Pentapetalae</taxon>
        <taxon>asterids</taxon>
        <taxon>Ericales</taxon>
        <taxon>Ericaceae</taxon>
        <taxon>Ericoideae</taxon>
        <taxon>Rhodoreae</taxon>
        <taxon>Rhododendron</taxon>
    </lineage>
</organism>
<dbReference type="PANTHER" id="PTHR31672">
    <property type="entry name" value="BNACNNG10540D PROTEIN"/>
    <property type="match status" value="1"/>
</dbReference>
<dbReference type="EMBL" id="JACTNZ010000009">
    <property type="protein sequence ID" value="KAG5531253.1"/>
    <property type="molecule type" value="Genomic_DNA"/>
</dbReference>
<dbReference type="Pfam" id="PF07734">
    <property type="entry name" value="FBA_1"/>
    <property type="match status" value="1"/>
</dbReference>
<evidence type="ECO:0000259" key="1">
    <source>
        <dbReference type="Pfam" id="PF07734"/>
    </source>
</evidence>
<evidence type="ECO:0000313" key="3">
    <source>
        <dbReference type="Proteomes" id="UP000823749"/>
    </source>
</evidence>
<accession>A0AAV6IUP5</accession>
<reference evidence="2" key="1">
    <citation type="submission" date="2020-08" db="EMBL/GenBank/DDBJ databases">
        <title>Plant Genome Project.</title>
        <authorList>
            <person name="Zhang R.-G."/>
        </authorList>
    </citation>
    <scope>NUCLEOTIDE SEQUENCE</scope>
    <source>
        <strain evidence="2">WSP0</strain>
        <tissue evidence="2">Leaf</tissue>
    </source>
</reference>
<comment type="caution">
    <text evidence="2">The sequence shown here is derived from an EMBL/GenBank/DDBJ whole genome shotgun (WGS) entry which is preliminary data.</text>
</comment>
<dbReference type="NCBIfam" id="TIGR01640">
    <property type="entry name" value="F_box_assoc_1"/>
    <property type="match status" value="1"/>
</dbReference>
<dbReference type="InterPro" id="IPR017451">
    <property type="entry name" value="F-box-assoc_interact_dom"/>
</dbReference>
<name>A0AAV6IUP5_9ERIC</name>
<feature type="domain" description="F-box associated beta-propeller type 1" evidence="1">
    <location>
        <begin position="7"/>
        <end position="206"/>
    </location>
</feature>
<dbReference type="AlphaFoldDB" id="A0AAV6IUP5"/>
<dbReference type="InterPro" id="IPR050796">
    <property type="entry name" value="SCF_F-box_component"/>
</dbReference>
<gene>
    <name evidence="2" type="ORF">RHGRI_026011</name>
</gene>
<protein>
    <recommendedName>
        <fullName evidence="1">F-box associated beta-propeller type 1 domain-containing protein</fullName>
    </recommendedName>
</protein>
<proteinExistence type="predicted"/>
<dbReference type="InterPro" id="IPR006527">
    <property type="entry name" value="F-box-assoc_dom_typ1"/>
</dbReference>